<evidence type="ECO:0000256" key="3">
    <source>
        <dbReference type="SAM" id="MobiDB-lite"/>
    </source>
</evidence>
<dbReference type="Gramene" id="ERN01176">
    <property type="protein sequence ID" value="ERN01176"/>
    <property type="gene ID" value="AMTR_s00002p00226970"/>
</dbReference>
<dbReference type="InterPro" id="IPR050886">
    <property type="entry name" value="RNA-binding_reg"/>
</dbReference>
<name>W1P0X6_AMBTC</name>
<dbReference type="OrthoDB" id="442677at2759"/>
<dbReference type="AlphaFoldDB" id="W1P0X6"/>
<feature type="compositionally biased region" description="Basic and acidic residues" evidence="3">
    <location>
        <begin position="198"/>
        <end position="215"/>
    </location>
</feature>
<feature type="region of interest" description="Disordered" evidence="3">
    <location>
        <begin position="198"/>
        <end position="267"/>
    </location>
</feature>
<dbReference type="SUPFAM" id="SSF54928">
    <property type="entry name" value="RNA-binding domain, RBD"/>
    <property type="match status" value="2"/>
</dbReference>
<sequence length="588" mass="66746">MGKSAKDDTDSSDIFKTLFGSSEQGGLSLFSDNPFRRKSNSGFVEFDNQNQPNNGDKRKLSQISEDDIADVEKKKKKKDKGDKPKFDQIGAQVFDEESTQVKELENNVSEENDGTTLKKKKKREKRLDESTQVKELENNVSEENDRTTTKKKKKREKIDEVIETMMKEKKREKADEVVETKKKSKKPVVIEEEYKKRHFGELHKTTGKKEDEEGGVKAGKKSIALKDKSSQSSILEGSNEDGSKVDEKRKAMKGDKSTDPAVSKESFDDNDKLQRTVFVGNLPLKLKKKALLKEFSQFGEVESVRIRSVPLVDSKLPRKSAILKGKINDAVDSVHAYIVFKDEQSAKAALSHNMAKVGDNHIRVDKACPPRGKLEGQNPSVYDNRRTVFVGNLPFDVKDEELYELFSGIKQLESSLEAVRVVRDPHLSVGKGIAYVMFKTFDAAKMAIKRKNYMLRNRSLRVYHARPESNLKKQENNPRQIHNNSDMRRSKVSGDEPPDGEKKKDKKEKAASLSYQGLRASQSDRPPRKTPISLPESIKLKTPNSKKMAAKEPKLRQFKRPAVAARKAKQLHELGKRKAERNNKPLKY</sequence>
<keyword evidence="1 2" id="KW-0694">RNA-binding</keyword>
<dbReference type="PANTHER" id="PTHR48024:SF56">
    <property type="entry name" value="HETEROGENEOUS NUCLEAR RIBONUCLEOPROTEIN A0"/>
    <property type="match status" value="1"/>
</dbReference>
<dbReference type="InterPro" id="IPR012677">
    <property type="entry name" value="Nucleotide-bd_a/b_plait_sf"/>
</dbReference>
<feature type="compositionally biased region" description="Basic and acidic residues" evidence="3">
    <location>
        <begin position="570"/>
        <end position="588"/>
    </location>
</feature>
<organism evidence="5 6">
    <name type="scientific">Amborella trichopoda</name>
    <dbReference type="NCBI Taxonomy" id="13333"/>
    <lineage>
        <taxon>Eukaryota</taxon>
        <taxon>Viridiplantae</taxon>
        <taxon>Streptophyta</taxon>
        <taxon>Embryophyta</taxon>
        <taxon>Tracheophyta</taxon>
        <taxon>Spermatophyta</taxon>
        <taxon>Magnoliopsida</taxon>
        <taxon>Amborellales</taxon>
        <taxon>Amborellaceae</taxon>
        <taxon>Amborella</taxon>
    </lineage>
</organism>
<dbReference type="InterPro" id="IPR000504">
    <property type="entry name" value="RRM_dom"/>
</dbReference>
<dbReference type="EMBL" id="KI394767">
    <property type="protein sequence ID" value="ERN01176.1"/>
    <property type="molecule type" value="Genomic_DNA"/>
</dbReference>
<dbReference type="Pfam" id="PF00076">
    <property type="entry name" value="RRM_1"/>
    <property type="match status" value="2"/>
</dbReference>
<dbReference type="KEGG" id="atr:18429257"/>
<reference evidence="6" key="1">
    <citation type="journal article" date="2013" name="Science">
        <title>The Amborella genome and the evolution of flowering plants.</title>
        <authorList>
            <consortium name="Amborella Genome Project"/>
        </authorList>
    </citation>
    <scope>NUCLEOTIDE SEQUENCE [LARGE SCALE GENOMIC DNA]</scope>
</reference>
<keyword evidence="6" id="KW-1185">Reference proteome</keyword>
<dbReference type="STRING" id="13333.W1P0X6"/>
<feature type="compositionally biased region" description="Basic and acidic residues" evidence="3">
    <location>
        <begin position="241"/>
        <end position="258"/>
    </location>
</feature>
<dbReference type="HOGENOM" id="CLU_034603_0_0_1"/>
<feature type="domain" description="RRM" evidence="4">
    <location>
        <begin position="386"/>
        <end position="467"/>
    </location>
</feature>
<dbReference type="GO" id="GO:0003723">
    <property type="term" value="F:RNA binding"/>
    <property type="evidence" value="ECO:0000318"/>
    <property type="project" value="GO_Central"/>
</dbReference>
<evidence type="ECO:0000259" key="4">
    <source>
        <dbReference type="PROSITE" id="PS50102"/>
    </source>
</evidence>
<feature type="domain" description="RRM" evidence="4">
    <location>
        <begin position="275"/>
        <end position="369"/>
    </location>
</feature>
<evidence type="ECO:0000256" key="1">
    <source>
        <dbReference type="ARBA" id="ARBA00022884"/>
    </source>
</evidence>
<dbReference type="eggNOG" id="KOG0118">
    <property type="taxonomic scope" value="Eukaryota"/>
</dbReference>
<feature type="region of interest" description="Disordered" evidence="3">
    <location>
        <begin position="23"/>
        <end position="155"/>
    </location>
</feature>
<gene>
    <name evidence="5" type="ORF">AMTR_s00002p00226970</name>
</gene>
<evidence type="ECO:0000313" key="5">
    <source>
        <dbReference type="EMBL" id="ERN01176.1"/>
    </source>
</evidence>
<proteinExistence type="predicted"/>
<dbReference type="Gene3D" id="3.30.70.330">
    <property type="match status" value="2"/>
</dbReference>
<dbReference type="PROSITE" id="PS50102">
    <property type="entry name" value="RRM"/>
    <property type="match status" value="2"/>
</dbReference>
<feature type="compositionally biased region" description="Basic and acidic residues" evidence="3">
    <location>
        <begin position="485"/>
        <end position="510"/>
    </location>
</feature>
<feature type="region of interest" description="Disordered" evidence="3">
    <location>
        <begin position="465"/>
        <end position="588"/>
    </location>
</feature>
<evidence type="ECO:0000313" key="6">
    <source>
        <dbReference type="Proteomes" id="UP000017836"/>
    </source>
</evidence>
<dbReference type="GO" id="GO:0005730">
    <property type="term" value="C:nucleolus"/>
    <property type="evidence" value="ECO:0000318"/>
    <property type="project" value="GO_Central"/>
</dbReference>
<feature type="compositionally biased region" description="Basic and acidic residues" evidence="3">
    <location>
        <begin position="125"/>
        <end position="148"/>
    </location>
</feature>
<accession>W1P0X6</accession>
<dbReference type="SMART" id="SM00360">
    <property type="entry name" value="RRM"/>
    <property type="match status" value="2"/>
</dbReference>
<dbReference type="PANTHER" id="PTHR48024">
    <property type="entry name" value="GEO13361P1-RELATED"/>
    <property type="match status" value="1"/>
</dbReference>
<protein>
    <recommendedName>
        <fullName evidence="4">RRM domain-containing protein</fullName>
    </recommendedName>
</protein>
<feature type="compositionally biased region" description="Basic and acidic residues" evidence="3">
    <location>
        <begin position="465"/>
        <end position="476"/>
    </location>
</feature>
<dbReference type="OMA" id="TPENTHK"/>
<dbReference type="CDD" id="cd12394">
    <property type="entry name" value="RRM1_RBM34"/>
    <property type="match status" value="1"/>
</dbReference>
<evidence type="ECO:0000256" key="2">
    <source>
        <dbReference type="PROSITE-ProRule" id="PRU00176"/>
    </source>
</evidence>
<dbReference type="Proteomes" id="UP000017836">
    <property type="component" value="Unassembled WGS sequence"/>
</dbReference>
<dbReference type="InterPro" id="IPR035979">
    <property type="entry name" value="RBD_domain_sf"/>
</dbReference>
<feature type="compositionally biased region" description="Polar residues" evidence="3">
    <location>
        <begin position="513"/>
        <end position="524"/>
    </location>
</feature>